<reference evidence="1 2" key="1">
    <citation type="submission" date="2016-02" db="EMBL/GenBank/DDBJ databases">
        <title>Anaerosporomusa subterraneum gen. nov., sp. nov., a spore-forming obligate anaerobe isolated from saprolite.</title>
        <authorList>
            <person name="Choi J.K."/>
            <person name="Shah M."/>
            <person name="Yee N."/>
        </authorList>
    </citation>
    <scope>NUCLEOTIDE SEQUENCE [LARGE SCALE GENOMIC DNA]</scope>
    <source>
        <strain evidence="1 2">RU4</strain>
    </source>
</reference>
<dbReference type="OrthoDB" id="1681587at2"/>
<dbReference type="PROSITE" id="PS51257">
    <property type="entry name" value="PROKAR_LIPOPROTEIN"/>
    <property type="match status" value="1"/>
</dbReference>
<organism evidence="1 2">
    <name type="scientific">Anaerosporomusa subterranea</name>
    <dbReference type="NCBI Taxonomy" id="1794912"/>
    <lineage>
        <taxon>Bacteria</taxon>
        <taxon>Bacillati</taxon>
        <taxon>Bacillota</taxon>
        <taxon>Negativicutes</taxon>
        <taxon>Acetonemataceae</taxon>
        <taxon>Anaerosporomusa</taxon>
    </lineage>
</organism>
<dbReference type="AlphaFoldDB" id="A0A154BP26"/>
<sequence>MKMRNQRTTFIAMMGLILAFTLFLGGCSDVRPIDSQTPTAPSTTPNAEAVKVTYNYSDSGNVTLSANNITLQKGQTLILEPAAGLTKKTRFLSSGENFFNDVMEQVKTDNSKLVFVAKAPGKGKLQIIPNYTETDRAIDFWVTVR</sequence>
<dbReference type="STRING" id="1794912.AXX12_10495"/>
<proteinExistence type="predicted"/>
<protein>
    <submittedName>
        <fullName evidence="1">Uncharacterized protein</fullName>
    </submittedName>
</protein>
<dbReference type="Proteomes" id="UP000076268">
    <property type="component" value="Unassembled WGS sequence"/>
</dbReference>
<keyword evidence="2" id="KW-1185">Reference proteome</keyword>
<comment type="caution">
    <text evidence="1">The sequence shown here is derived from an EMBL/GenBank/DDBJ whole genome shotgun (WGS) entry which is preliminary data.</text>
</comment>
<dbReference type="RefSeq" id="WP_066243147.1">
    <property type="nucleotide sequence ID" value="NZ_LSGP01000020.1"/>
</dbReference>
<dbReference type="EMBL" id="LSGP01000020">
    <property type="protein sequence ID" value="KYZ75635.1"/>
    <property type="molecule type" value="Genomic_DNA"/>
</dbReference>
<evidence type="ECO:0000313" key="1">
    <source>
        <dbReference type="EMBL" id="KYZ75635.1"/>
    </source>
</evidence>
<name>A0A154BP26_ANASB</name>
<accession>A0A154BP26</accession>
<evidence type="ECO:0000313" key="2">
    <source>
        <dbReference type="Proteomes" id="UP000076268"/>
    </source>
</evidence>
<gene>
    <name evidence="1" type="ORF">AXX12_10495</name>
</gene>